<sequence>MRQGVCNELWLTLLIVKVGKRTDKGEQYV</sequence>
<protein>
    <submittedName>
        <fullName evidence="1">Uncharacterized protein</fullName>
    </submittedName>
</protein>
<proteinExistence type="predicted"/>
<gene>
    <name evidence="1" type="ORF">MC7420_549</name>
</gene>
<name>B4VKT5_9CYAN</name>
<dbReference type="HOGENOM" id="CLU_3409070_0_0_3"/>
<dbReference type="EMBL" id="DS989844">
    <property type="protein sequence ID" value="EDX77412.1"/>
    <property type="molecule type" value="Genomic_DNA"/>
</dbReference>
<reference evidence="1 2" key="1">
    <citation type="submission" date="2008-07" db="EMBL/GenBank/DDBJ databases">
        <authorList>
            <person name="Tandeau de Marsac N."/>
            <person name="Ferriera S."/>
            <person name="Johnson J."/>
            <person name="Kravitz S."/>
            <person name="Beeson K."/>
            <person name="Sutton G."/>
            <person name="Rogers Y.-H."/>
            <person name="Friedman R."/>
            <person name="Frazier M."/>
            <person name="Venter J.C."/>
        </authorList>
    </citation>
    <scope>NUCLEOTIDE SEQUENCE [LARGE SCALE GENOMIC DNA]</scope>
    <source>
        <strain evidence="1 2">PCC 7420</strain>
    </source>
</reference>
<accession>B4VKT5</accession>
<evidence type="ECO:0000313" key="1">
    <source>
        <dbReference type="EMBL" id="EDX77412.1"/>
    </source>
</evidence>
<keyword evidence="2" id="KW-1185">Reference proteome</keyword>
<evidence type="ECO:0000313" key="2">
    <source>
        <dbReference type="Proteomes" id="UP000003835"/>
    </source>
</evidence>
<dbReference type="Proteomes" id="UP000003835">
    <property type="component" value="Unassembled WGS sequence"/>
</dbReference>
<dbReference type="AlphaFoldDB" id="B4VKT5"/>
<organism evidence="1 2">
    <name type="scientific">Coleofasciculus chthonoplastes PCC 7420</name>
    <dbReference type="NCBI Taxonomy" id="118168"/>
    <lineage>
        <taxon>Bacteria</taxon>
        <taxon>Bacillati</taxon>
        <taxon>Cyanobacteriota</taxon>
        <taxon>Cyanophyceae</taxon>
        <taxon>Coleofasciculales</taxon>
        <taxon>Coleofasciculaceae</taxon>
        <taxon>Coleofasciculus</taxon>
    </lineage>
</organism>